<proteinExistence type="predicted"/>
<protein>
    <submittedName>
        <fullName evidence="1">Uncharacterized protein</fullName>
    </submittedName>
</protein>
<dbReference type="EMBL" id="CM056812">
    <property type="protein sequence ID" value="KAJ8617541.1"/>
    <property type="molecule type" value="Genomic_DNA"/>
</dbReference>
<evidence type="ECO:0000313" key="1">
    <source>
        <dbReference type="EMBL" id="KAJ8617541.1"/>
    </source>
</evidence>
<evidence type="ECO:0000313" key="2">
    <source>
        <dbReference type="Proteomes" id="UP001234297"/>
    </source>
</evidence>
<sequence>MAPNKTSFNETFAAAGDCCADLFCRRSSNTERRSLLHEDYNYKMRTWCASTKRAFKKFLQLLTVPKCRPLIRHFNSHHPSKKTSQFQYDPVSYALNFDGGSFNHRDEATFHSFSARFASSISRTTVLLLNH</sequence>
<accession>A0ACC2K965</accession>
<comment type="caution">
    <text evidence="1">The sequence shown here is derived from an EMBL/GenBank/DDBJ whole genome shotgun (WGS) entry which is preliminary data.</text>
</comment>
<reference evidence="1 2" key="1">
    <citation type="journal article" date="2022" name="Hortic Res">
        <title>A haplotype resolved chromosomal level avocado genome allows analysis of novel avocado genes.</title>
        <authorList>
            <person name="Nath O."/>
            <person name="Fletcher S.J."/>
            <person name="Hayward A."/>
            <person name="Shaw L.M."/>
            <person name="Masouleh A.K."/>
            <person name="Furtado A."/>
            <person name="Henry R.J."/>
            <person name="Mitter N."/>
        </authorList>
    </citation>
    <scope>NUCLEOTIDE SEQUENCE [LARGE SCALE GENOMIC DNA]</scope>
    <source>
        <strain evidence="2">cv. Hass</strain>
    </source>
</reference>
<name>A0ACC2K965_PERAE</name>
<keyword evidence="2" id="KW-1185">Reference proteome</keyword>
<dbReference type="Proteomes" id="UP001234297">
    <property type="component" value="Chromosome 4"/>
</dbReference>
<organism evidence="1 2">
    <name type="scientific">Persea americana</name>
    <name type="common">Avocado</name>
    <dbReference type="NCBI Taxonomy" id="3435"/>
    <lineage>
        <taxon>Eukaryota</taxon>
        <taxon>Viridiplantae</taxon>
        <taxon>Streptophyta</taxon>
        <taxon>Embryophyta</taxon>
        <taxon>Tracheophyta</taxon>
        <taxon>Spermatophyta</taxon>
        <taxon>Magnoliopsida</taxon>
        <taxon>Magnoliidae</taxon>
        <taxon>Laurales</taxon>
        <taxon>Lauraceae</taxon>
        <taxon>Persea</taxon>
    </lineage>
</organism>
<gene>
    <name evidence="1" type="ORF">MRB53_013727</name>
</gene>